<dbReference type="PANTHER" id="PTHR47969:SF6">
    <property type="entry name" value="KINESIN-LIKE PROTEIN KIN-4C"/>
    <property type="match status" value="1"/>
</dbReference>
<dbReference type="GO" id="GO:0003777">
    <property type="term" value="F:microtubule motor activity"/>
    <property type="evidence" value="ECO:0007669"/>
    <property type="project" value="InterPro"/>
</dbReference>
<dbReference type="AlphaFoldDB" id="A0A067KZ74"/>
<feature type="compositionally biased region" description="Basic and acidic residues" evidence="2">
    <location>
        <begin position="26"/>
        <end position="35"/>
    </location>
</feature>
<dbReference type="CDD" id="cd22249">
    <property type="entry name" value="UDM1_RNF168_RNF169-like"/>
    <property type="match status" value="1"/>
</dbReference>
<evidence type="ECO:0000313" key="5">
    <source>
        <dbReference type="Proteomes" id="UP000027138"/>
    </source>
</evidence>
<sequence>MKKPNLRSKRTSIADALPSPGIVESKQQEQQHFDRRVDDLERENEALKSEIEELKQKLSNGSPTSIDGLPKPKEDDDSEKFRALEEQVMELKKKLSGRSQLSAQKQNSSQKQKNGEAGISLQDEIQKLKAQKVQLLCKIKLESVHFRLSRASLEKEILQLKKEQRRNDYEMRKLLALNEKQKLVLQRKTEEASLATKRLKELLESPKTSGSKTRTSTGIQGIKLELKIEERVEEIRSEYERQMEEMADEVRKFEEEAEMLRQENFRCLLQDKEAECKVRDSELKDLKKEVASLSNLVNQLGVVRARVHTKKLDVDLVKSSVSATSSIDFMGTSESEHSGANNAGLGKSTPRLCCSCSKKSLCKTSKCECRAATGSCGIGCGCAISKCTNRAVLFIKMDNSPQQEVSQDSVHCSGSSETEKGVVISLLAATNNNCAPRRKPLHEIGNTQVNSSPIKPRQKMAGQKTATLVDFVDQSLSGPENIEGPKNAETTVVLDKPKRLTRTKRSAVSNKNV</sequence>
<evidence type="ECO:0000256" key="2">
    <source>
        <dbReference type="SAM" id="MobiDB-lite"/>
    </source>
</evidence>
<dbReference type="InterPro" id="IPR027640">
    <property type="entry name" value="Kinesin-like_fam"/>
</dbReference>
<dbReference type="Proteomes" id="UP000027138">
    <property type="component" value="Unassembled WGS sequence"/>
</dbReference>
<feature type="compositionally biased region" description="Basic residues" evidence="2">
    <location>
        <begin position="1"/>
        <end position="10"/>
    </location>
</feature>
<feature type="compositionally biased region" description="Low complexity" evidence="2">
    <location>
        <begin position="99"/>
        <end position="112"/>
    </location>
</feature>
<organism evidence="4 5">
    <name type="scientific">Jatropha curcas</name>
    <name type="common">Barbados nut</name>
    <dbReference type="NCBI Taxonomy" id="180498"/>
    <lineage>
        <taxon>Eukaryota</taxon>
        <taxon>Viridiplantae</taxon>
        <taxon>Streptophyta</taxon>
        <taxon>Embryophyta</taxon>
        <taxon>Tracheophyta</taxon>
        <taxon>Spermatophyta</taxon>
        <taxon>Magnoliopsida</taxon>
        <taxon>eudicotyledons</taxon>
        <taxon>Gunneridae</taxon>
        <taxon>Pentapetalae</taxon>
        <taxon>rosids</taxon>
        <taxon>fabids</taxon>
        <taxon>Malpighiales</taxon>
        <taxon>Euphorbiaceae</taxon>
        <taxon>Crotonoideae</taxon>
        <taxon>Jatropheae</taxon>
        <taxon>Jatropha</taxon>
    </lineage>
</organism>
<dbReference type="GO" id="GO:0007052">
    <property type="term" value="P:mitotic spindle organization"/>
    <property type="evidence" value="ECO:0007669"/>
    <property type="project" value="TreeGrafter"/>
</dbReference>
<dbReference type="InterPro" id="IPR033467">
    <property type="entry name" value="Tesmin/TSO1-like_CXC"/>
</dbReference>
<dbReference type="OrthoDB" id="1739830at2759"/>
<dbReference type="PANTHER" id="PTHR47969">
    <property type="entry name" value="CHROMOSOME-ASSOCIATED KINESIN KIF4A-RELATED"/>
    <property type="match status" value="1"/>
</dbReference>
<dbReference type="GO" id="GO:0005875">
    <property type="term" value="C:microtubule associated complex"/>
    <property type="evidence" value="ECO:0007669"/>
    <property type="project" value="TreeGrafter"/>
</dbReference>
<dbReference type="SMART" id="SM01114">
    <property type="entry name" value="CXC"/>
    <property type="match status" value="1"/>
</dbReference>
<dbReference type="STRING" id="180498.A0A067KZ74"/>
<gene>
    <name evidence="4" type="ORF">JCGZ_15889</name>
</gene>
<feature type="coiled-coil region" evidence="1">
    <location>
        <begin position="185"/>
        <end position="289"/>
    </location>
</feature>
<feature type="domain" description="Tesmin/TSO1-like CXC" evidence="3">
    <location>
        <begin position="349"/>
        <end position="393"/>
    </location>
</feature>
<dbReference type="Pfam" id="PF25764">
    <property type="entry name" value="KIF21A_4th"/>
    <property type="match status" value="1"/>
</dbReference>
<dbReference type="GO" id="GO:0051231">
    <property type="term" value="P:spindle elongation"/>
    <property type="evidence" value="ECO:0007669"/>
    <property type="project" value="TreeGrafter"/>
</dbReference>
<feature type="region of interest" description="Disordered" evidence="2">
    <location>
        <begin position="94"/>
        <end position="117"/>
    </location>
</feature>
<evidence type="ECO:0000256" key="1">
    <source>
        <dbReference type="SAM" id="Coils"/>
    </source>
</evidence>
<feature type="region of interest" description="Disordered" evidence="2">
    <location>
        <begin position="52"/>
        <end position="78"/>
    </location>
</feature>
<feature type="region of interest" description="Disordered" evidence="2">
    <location>
        <begin position="1"/>
        <end position="35"/>
    </location>
</feature>
<accession>A0A067KZ74</accession>
<reference evidence="4 5" key="1">
    <citation type="journal article" date="2014" name="PLoS ONE">
        <title>Global Analysis of Gene Expression Profiles in Physic Nut (Jatropha curcas L.) Seedlings Exposed to Salt Stress.</title>
        <authorList>
            <person name="Zhang L."/>
            <person name="Zhang C."/>
            <person name="Wu P."/>
            <person name="Chen Y."/>
            <person name="Li M."/>
            <person name="Jiang H."/>
            <person name="Wu G."/>
        </authorList>
    </citation>
    <scope>NUCLEOTIDE SEQUENCE [LARGE SCALE GENOMIC DNA]</scope>
    <source>
        <strain evidence="5">cv. GZQX0401</strain>
        <tissue evidence="4">Young leaves</tissue>
    </source>
</reference>
<dbReference type="EMBL" id="KK914318">
    <property type="protein sequence ID" value="KDP41482.1"/>
    <property type="molecule type" value="Genomic_DNA"/>
</dbReference>
<proteinExistence type="predicted"/>
<keyword evidence="1" id="KW-0175">Coiled coil</keyword>
<dbReference type="GO" id="GO:0007018">
    <property type="term" value="P:microtubule-based movement"/>
    <property type="evidence" value="ECO:0007669"/>
    <property type="project" value="InterPro"/>
</dbReference>
<protein>
    <recommendedName>
        <fullName evidence="3">Tesmin/TSO1-like CXC domain-containing protein</fullName>
    </recommendedName>
</protein>
<name>A0A067KZ74_JATCU</name>
<evidence type="ECO:0000313" key="4">
    <source>
        <dbReference type="EMBL" id="KDP41482.1"/>
    </source>
</evidence>
<evidence type="ECO:0000259" key="3">
    <source>
        <dbReference type="SMART" id="SM01114"/>
    </source>
</evidence>
<keyword evidence="5" id="KW-1185">Reference proteome</keyword>